<gene>
    <name evidence="3" type="ORF">AFUS01_LOCUS31271</name>
</gene>
<dbReference type="InterPro" id="IPR008139">
    <property type="entry name" value="SaposinB_dom"/>
</dbReference>
<organism evidence="3 4">
    <name type="scientific">Allacma fusca</name>
    <dbReference type="NCBI Taxonomy" id="39272"/>
    <lineage>
        <taxon>Eukaryota</taxon>
        <taxon>Metazoa</taxon>
        <taxon>Ecdysozoa</taxon>
        <taxon>Arthropoda</taxon>
        <taxon>Hexapoda</taxon>
        <taxon>Collembola</taxon>
        <taxon>Symphypleona</taxon>
        <taxon>Sminthuridae</taxon>
        <taxon>Allacma</taxon>
    </lineage>
</organism>
<keyword evidence="1" id="KW-1015">Disulfide bond</keyword>
<feature type="domain" description="Saposin B-type" evidence="2">
    <location>
        <begin position="1"/>
        <end position="68"/>
    </location>
</feature>
<name>A0A8J2PEQ3_9HEXA</name>
<protein>
    <recommendedName>
        <fullName evidence="2">Saposin B-type domain-containing protein</fullName>
    </recommendedName>
</protein>
<keyword evidence="4" id="KW-1185">Reference proteome</keyword>
<dbReference type="EMBL" id="CAJVCH010493615">
    <property type="protein sequence ID" value="CAG7820902.1"/>
    <property type="molecule type" value="Genomic_DNA"/>
</dbReference>
<dbReference type="OrthoDB" id="282973at2759"/>
<dbReference type="Proteomes" id="UP000708208">
    <property type="component" value="Unassembled WGS sequence"/>
</dbReference>
<evidence type="ECO:0000256" key="1">
    <source>
        <dbReference type="ARBA" id="ARBA00023157"/>
    </source>
</evidence>
<proteinExistence type="predicted"/>
<feature type="non-terminal residue" evidence="3">
    <location>
        <position position="122"/>
    </location>
</feature>
<evidence type="ECO:0000259" key="2">
    <source>
        <dbReference type="PROSITE" id="PS50015"/>
    </source>
</evidence>
<evidence type="ECO:0000313" key="3">
    <source>
        <dbReference type="EMBL" id="CAG7820902.1"/>
    </source>
</evidence>
<dbReference type="PROSITE" id="PS50015">
    <property type="entry name" value="SAP_B"/>
    <property type="match status" value="1"/>
</dbReference>
<comment type="caution">
    <text evidence="3">The sequence shown here is derived from an EMBL/GenBank/DDBJ whole genome shotgun (WGS) entry which is preliminary data.</text>
</comment>
<dbReference type="AlphaFoldDB" id="A0A8J2PEQ3"/>
<reference evidence="3" key="1">
    <citation type="submission" date="2021-06" db="EMBL/GenBank/DDBJ databases">
        <authorList>
            <person name="Hodson N. C."/>
            <person name="Mongue J. A."/>
            <person name="Jaron S. K."/>
        </authorList>
    </citation>
    <scope>NUCLEOTIDE SEQUENCE</scope>
</reference>
<accession>A0A8J2PEQ3</accession>
<sequence length="122" mass="13809">IRYAKTPSNILEFAQRACPLLPMVQDTCFGAMREYGEVLIHIIQIRPNLTPDRMCGMFLQFYGCETSDPNIFWDVLSEMGYSQYQGGVNVSSNYGTAKLDGKPTLKILQLTDIHLDPLYRPG</sequence>
<feature type="non-terminal residue" evidence="3">
    <location>
        <position position="1"/>
    </location>
</feature>
<evidence type="ECO:0000313" key="4">
    <source>
        <dbReference type="Proteomes" id="UP000708208"/>
    </source>
</evidence>